<evidence type="ECO:0000313" key="2">
    <source>
        <dbReference type="EMBL" id="VDK85356.1"/>
    </source>
</evidence>
<dbReference type="AlphaFoldDB" id="A0A3P6TB15"/>
<name>A0A3P6TB15_CYLGO</name>
<keyword evidence="1" id="KW-1133">Transmembrane helix</keyword>
<protein>
    <submittedName>
        <fullName evidence="2">Uncharacterized protein</fullName>
    </submittedName>
</protein>
<feature type="non-terminal residue" evidence="2">
    <location>
        <position position="212"/>
    </location>
</feature>
<evidence type="ECO:0000256" key="1">
    <source>
        <dbReference type="SAM" id="Phobius"/>
    </source>
</evidence>
<gene>
    <name evidence="2" type="ORF">CGOC_LOCUS8442</name>
</gene>
<proteinExistence type="predicted"/>
<sequence length="212" mass="24357">MNRLALRHALAELNGAESQEYAEHFPRFEMDGDAVSARVPGAVNGPLSLDTHARENQGLLREDPHQQMFWNVYNTSQRLVSERLRRERNAGISVRWTGASFMLFMLFLVVSPLIHYHYVAMPARYEEESIVDYITCHVIHTIRNRSVEWITEKEYPSPNYSNDASWCSLPFKDARDRLEGILVVFVILPVLPFLVLLMAFLAGLNGYGRFGK</sequence>
<keyword evidence="1" id="KW-0812">Transmembrane</keyword>
<feature type="transmembrane region" description="Helical" evidence="1">
    <location>
        <begin position="93"/>
        <end position="114"/>
    </location>
</feature>
<keyword evidence="1" id="KW-0472">Membrane</keyword>
<reference evidence="2 3" key="1">
    <citation type="submission" date="2018-11" db="EMBL/GenBank/DDBJ databases">
        <authorList>
            <consortium name="Pathogen Informatics"/>
        </authorList>
    </citation>
    <scope>NUCLEOTIDE SEQUENCE [LARGE SCALE GENOMIC DNA]</scope>
</reference>
<feature type="transmembrane region" description="Helical" evidence="1">
    <location>
        <begin position="181"/>
        <end position="204"/>
    </location>
</feature>
<dbReference type="Proteomes" id="UP000271889">
    <property type="component" value="Unassembled WGS sequence"/>
</dbReference>
<keyword evidence="3" id="KW-1185">Reference proteome</keyword>
<accession>A0A3P6TB15</accession>
<dbReference type="EMBL" id="UYRV01030991">
    <property type="protein sequence ID" value="VDK85356.1"/>
    <property type="molecule type" value="Genomic_DNA"/>
</dbReference>
<evidence type="ECO:0000313" key="3">
    <source>
        <dbReference type="Proteomes" id="UP000271889"/>
    </source>
</evidence>
<organism evidence="2 3">
    <name type="scientific">Cylicostephanus goldi</name>
    <name type="common">Nematode worm</name>
    <dbReference type="NCBI Taxonomy" id="71465"/>
    <lineage>
        <taxon>Eukaryota</taxon>
        <taxon>Metazoa</taxon>
        <taxon>Ecdysozoa</taxon>
        <taxon>Nematoda</taxon>
        <taxon>Chromadorea</taxon>
        <taxon>Rhabditida</taxon>
        <taxon>Rhabditina</taxon>
        <taxon>Rhabditomorpha</taxon>
        <taxon>Strongyloidea</taxon>
        <taxon>Strongylidae</taxon>
        <taxon>Cylicostephanus</taxon>
    </lineage>
</organism>